<dbReference type="PANTHER" id="PTHR43673:SF2">
    <property type="entry name" value="NITROREDUCTASE"/>
    <property type="match status" value="1"/>
</dbReference>
<gene>
    <name evidence="7" type="ORF">FWJ32_10455</name>
</gene>
<feature type="domain" description="Nitroreductase" evidence="6">
    <location>
        <begin position="7"/>
        <end position="176"/>
    </location>
</feature>
<dbReference type="EMBL" id="VTPS01000017">
    <property type="protein sequence ID" value="TZE81152.1"/>
    <property type="molecule type" value="Genomic_DNA"/>
</dbReference>
<dbReference type="GO" id="GO:0016491">
    <property type="term" value="F:oxidoreductase activity"/>
    <property type="evidence" value="ECO:0007669"/>
    <property type="project" value="UniProtKB-KW"/>
</dbReference>
<dbReference type="AlphaFoldDB" id="A0A5D8Q9G9"/>
<keyword evidence="8" id="KW-1185">Reference proteome</keyword>
<evidence type="ECO:0000259" key="6">
    <source>
        <dbReference type="Pfam" id="PF00881"/>
    </source>
</evidence>
<comment type="similarity">
    <text evidence="2">Belongs to the nitroreductase family.</text>
</comment>
<evidence type="ECO:0000313" key="7">
    <source>
        <dbReference type="EMBL" id="TZE81152.1"/>
    </source>
</evidence>
<evidence type="ECO:0000256" key="3">
    <source>
        <dbReference type="ARBA" id="ARBA00022630"/>
    </source>
</evidence>
<protein>
    <submittedName>
        <fullName evidence="7">Nitroreductase family protein</fullName>
    </submittedName>
</protein>
<dbReference type="Proteomes" id="UP000322976">
    <property type="component" value="Unassembled WGS sequence"/>
</dbReference>
<keyword evidence="3" id="KW-0285">Flavoprotein</keyword>
<keyword evidence="5" id="KW-0560">Oxidoreductase</keyword>
<evidence type="ECO:0000256" key="4">
    <source>
        <dbReference type="ARBA" id="ARBA00022643"/>
    </source>
</evidence>
<dbReference type="InterPro" id="IPR029479">
    <property type="entry name" value="Nitroreductase"/>
</dbReference>
<dbReference type="PANTHER" id="PTHR43673">
    <property type="entry name" value="NAD(P)H NITROREDUCTASE YDGI-RELATED"/>
    <property type="match status" value="1"/>
</dbReference>
<sequence length="199" mass="22980">MGIVFFSVNFFDSSRDLDEEILKKIIDLAVLAPSAFNLQPWEIIAVRSPEAKQRLYDAALKQPKILAAPVTLIMVGDKDAYTEANDAWWYMRDVGTPDDKIRGSIEFARNVLYNTELKRNNFAVRNTSFLYMSLMYAAKYYGVESHAMIGFEEDKIKKEFNIPDNKVVVLLICLGYFDESKTLYPRLKHRGYEEIVRVV</sequence>
<dbReference type="RefSeq" id="WP_149545901.1">
    <property type="nucleotide sequence ID" value="NZ_VTPS01000017.1"/>
</dbReference>
<evidence type="ECO:0000256" key="1">
    <source>
        <dbReference type="ARBA" id="ARBA00001917"/>
    </source>
</evidence>
<keyword evidence="4" id="KW-0288">FMN</keyword>
<evidence type="ECO:0000313" key="8">
    <source>
        <dbReference type="Proteomes" id="UP000322976"/>
    </source>
</evidence>
<dbReference type="SUPFAM" id="SSF55469">
    <property type="entry name" value="FMN-dependent nitroreductase-like"/>
    <property type="match status" value="1"/>
</dbReference>
<organism evidence="7 8">
    <name type="scientific">Calorimonas adulescens</name>
    <dbReference type="NCBI Taxonomy" id="2606906"/>
    <lineage>
        <taxon>Bacteria</taxon>
        <taxon>Bacillati</taxon>
        <taxon>Bacillota</taxon>
        <taxon>Clostridia</taxon>
        <taxon>Thermoanaerobacterales</taxon>
        <taxon>Thermoanaerobacteraceae</taxon>
        <taxon>Calorimonas</taxon>
    </lineage>
</organism>
<proteinExistence type="inferred from homology"/>
<dbReference type="InterPro" id="IPR000415">
    <property type="entry name" value="Nitroreductase-like"/>
</dbReference>
<reference evidence="7 8" key="1">
    <citation type="submission" date="2019-08" db="EMBL/GenBank/DDBJ databases">
        <title>Calorimonas adulescens gen. nov., sp. nov., an anaerobic thermophilic bacterium from Sakhalin hot spring.</title>
        <authorList>
            <person name="Khomyakova M.A."/>
            <person name="Merkel A.Y."/>
            <person name="Novikov A."/>
            <person name="Bonch-Osmolovskaya E.A."/>
            <person name="Slobodkin A.I."/>
        </authorList>
    </citation>
    <scope>NUCLEOTIDE SEQUENCE [LARGE SCALE GENOMIC DNA]</scope>
    <source>
        <strain evidence="7 8">A05MB</strain>
    </source>
</reference>
<evidence type="ECO:0000256" key="2">
    <source>
        <dbReference type="ARBA" id="ARBA00007118"/>
    </source>
</evidence>
<dbReference type="Pfam" id="PF00881">
    <property type="entry name" value="Nitroreductase"/>
    <property type="match status" value="1"/>
</dbReference>
<comment type="caution">
    <text evidence="7">The sequence shown here is derived from an EMBL/GenBank/DDBJ whole genome shotgun (WGS) entry which is preliminary data.</text>
</comment>
<dbReference type="Gene3D" id="3.40.109.10">
    <property type="entry name" value="NADH Oxidase"/>
    <property type="match status" value="1"/>
</dbReference>
<comment type="cofactor">
    <cofactor evidence="1">
        <name>FMN</name>
        <dbReference type="ChEBI" id="CHEBI:58210"/>
    </cofactor>
</comment>
<evidence type="ECO:0000256" key="5">
    <source>
        <dbReference type="ARBA" id="ARBA00023002"/>
    </source>
</evidence>
<accession>A0A5D8Q9G9</accession>
<name>A0A5D8Q9G9_9THEO</name>